<dbReference type="EMBL" id="JAASRM010000001">
    <property type="protein sequence ID" value="NIK90190.1"/>
    <property type="molecule type" value="Genomic_DNA"/>
</dbReference>
<dbReference type="AlphaFoldDB" id="A0A846N5A5"/>
<evidence type="ECO:0000313" key="3">
    <source>
        <dbReference type="EMBL" id="NIK90190.1"/>
    </source>
</evidence>
<dbReference type="PANTHER" id="PTHR10151">
    <property type="entry name" value="ECTONUCLEOTIDE PYROPHOSPHATASE/PHOSPHODIESTERASE"/>
    <property type="match status" value="1"/>
</dbReference>
<feature type="chain" id="PRO_5032750031" evidence="2">
    <location>
        <begin position="24"/>
        <end position="615"/>
    </location>
</feature>
<comment type="caution">
    <text evidence="3">The sequence shown here is derived from an EMBL/GenBank/DDBJ whole genome shotgun (WGS) entry which is preliminary data.</text>
</comment>
<dbReference type="Gene3D" id="3.40.720.10">
    <property type="entry name" value="Alkaline Phosphatase, subunit A"/>
    <property type="match status" value="1"/>
</dbReference>
<protein>
    <submittedName>
        <fullName evidence="3">Arylsulfatase A-like enzyme</fullName>
    </submittedName>
</protein>
<dbReference type="InterPro" id="IPR002591">
    <property type="entry name" value="Phosphodiest/P_Trfase"/>
</dbReference>
<dbReference type="Pfam" id="PF01663">
    <property type="entry name" value="Phosphodiest"/>
    <property type="match status" value="1"/>
</dbReference>
<accession>A0A846N5A5</accession>
<dbReference type="GO" id="GO:0016787">
    <property type="term" value="F:hydrolase activity"/>
    <property type="evidence" value="ECO:0007669"/>
    <property type="project" value="UniProtKB-ARBA"/>
</dbReference>
<evidence type="ECO:0000313" key="4">
    <source>
        <dbReference type="Proteomes" id="UP000570514"/>
    </source>
</evidence>
<dbReference type="Proteomes" id="UP000570514">
    <property type="component" value="Unassembled WGS sequence"/>
</dbReference>
<reference evidence="3 4" key="1">
    <citation type="submission" date="2020-03" db="EMBL/GenBank/DDBJ databases">
        <title>Genomic Encyclopedia of Type Strains, Phase IV (KMG-IV): sequencing the most valuable type-strain genomes for metagenomic binning, comparative biology and taxonomic classification.</title>
        <authorList>
            <person name="Goeker M."/>
        </authorList>
    </citation>
    <scope>NUCLEOTIDE SEQUENCE [LARGE SCALE GENOMIC DNA]</scope>
    <source>
        <strain evidence="3 4">DSM 19867</strain>
    </source>
</reference>
<dbReference type="PANTHER" id="PTHR10151:SF120">
    <property type="entry name" value="BIS(5'-ADENOSYL)-TRIPHOSPHATASE"/>
    <property type="match status" value="1"/>
</dbReference>
<organism evidence="3 4">
    <name type="scientific">Rhizomicrobium palustre</name>
    <dbReference type="NCBI Taxonomy" id="189966"/>
    <lineage>
        <taxon>Bacteria</taxon>
        <taxon>Pseudomonadati</taxon>
        <taxon>Pseudomonadota</taxon>
        <taxon>Alphaproteobacteria</taxon>
        <taxon>Micropepsales</taxon>
        <taxon>Micropepsaceae</taxon>
        <taxon>Rhizomicrobium</taxon>
    </lineage>
</organism>
<gene>
    <name evidence="3" type="ORF">FHS83_003508</name>
</gene>
<keyword evidence="2" id="KW-0732">Signal</keyword>
<dbReference type="SUPFAM" id="SSF53649">
    <property type="entry name" value="Alkaline phosphatase-like"/>
    <property type="match status" value="1"/>
</dbReference>
<sequence>MSRLLATTALCLTLGAMALPAAAEDAAQSPAKRNVVIFVADGLRYTSVTPETAPTMYKLRKDGVDFANSHSTYPTLTTVNAAVIATGHYPGDTGNFGNSMWVAKPVPCRMGASVTFIEDDCILKDVKALYPNDYIAQKTLMETAREAGWNTVVIGKKGPAAIEYLGALESEGKDVGDAKGLFIDDATNRPQNLDGSPSKSTVLKGALAAEVMTVTGGLTAPPFSATPNLTQQAYLRAAATQSILPRLKDAGKPFAIFYWSRDPDTTQHGAMDSDGKLVPGINSTSGRAAISNADSDLKGLLETLKQYDLDKNTDVVVIADHGFSTISHAIPNEDGSVGRNTLAPGFVAMDVGGWLGKKVFDPDREGAEVDTSSGEHPAQGNGLIGDDPEKPEAVVVANGGSTFIYIPDHSPATAKKIYAELVKQPYVGGLFVDDAILSSDKPAFAGALALSQVNFIGSSKMPRPAIIIAFRNFVAKGCVEKLEQMCQAEIADTTLHTGQGMHGSFGRADTRNFMAAIGPDFKKAYVDTTPVGNVDVAPTLAHILGIDLKGPGALKGRVASEALQGGVVPKVVKTTVASDKAANGFQTLLNLQEVDGHRYFTAAGMPGRTVGLEAK</sequence>
<proteinExistence type="predicted"/>
<keyword evidence="4" id="KW-1185">Reference proteome</keyword>
<feature type="signal peptide" evidence="2">
    <location>
        <begin position="1"/>
        <end position="23"/>
    </location>
</feature>
<feature type="region of interest" description="Disordered" evidence="1">
    <location>
        <begin position="364"/>
        <end position="389"/>
    </location>
</feature>
<name>A0A846N5A5_9PROT</name>
<evidence type="ECO:0000256" key="1">
    <source>
        <dbReference type="SAM" id="MobiDB-lite"/>
    </source>
</evidence>
<dbReference type="RefSeq" id="WP_167084539.1">
    <property type="nucleotide sequence ID" value="NZ_BAAADC010000001.1"/>
</dbReference>
<evidence type="ECO:0000256" key="2">
    <source>
        <dbReference type="SAM" id="SignalP"/>
    </source>
</evidence>
<dbReference type="InterPro" id="IPR017850">
    <property type="entry name" value="Alkaline_phosphatase_core_sf"/>
</dbReference>